<dbReference type="AlphaFoldDB" id="A0A3B1AKP3"/>
<evidence type="ECO:0000313" key="1">
    <source>
        <dbReference type="EMBL" id="VAW99987.1"/>
    </source>
</evidence>
<sequence>MKQKLLFLLIFVIFNAAGCSRGLVGDIYKHTGDGDNKESATAFIILSNIYLSENDIEKIKKDYEKEKNKNRKYYYEYLLAKRTQEEQYITAFINSSKDSMGVLMRNDSNWISVASPIYKQLAYYSKTNDDALNILFKLTKNGDGANLAIVAEDLFEIQKINAERFSEAARNAGVREAIIMDLIENE</sequence>
<name>A0A3B1AKP3_9ZZZZ</name>
<dbReference type="EMBL" id="UOFU01000186">
    <property type="protein sequence ID" value="VAW99987.1"/>
    <property type="molecule type" value="Genomic_DNA"/>
</dbReference>
<accession>A0A3B1AKP3</accession>
<gene>
    <name evidence="1" type="ORF">MNBD_GAMMA20-219</name>
</gene>
<reference evidence="1" key="1">
    <citation type="submission" date="2018-06" db="EMBL/GenBank/DDBJ databases">
        <authorList>
            <person name="Zhirakovskaya E."/>
        </authorList>
    </citation>
    <scope>NUCLEOTIDE SEQUENCE</scope>
</reference>
<protein>
    <submittedName>
        <fullName evidence="1">Uncharacterized protein</fullName>
    </submittedName>
</protein>
<proteinExistence type="predicted"/>
<organism evidence="1">
    <name type="scientific">hydrothermal vent metagenome</name>
    <dbReference type="NCBI Taxonomy" id="652676"/>
    <lineage>
        <taxon>unclassified sequences</taxon>
        <taxon>metagenomes</taxon>
        <taxon>ecological metagenomes</taxon>
    </lineage>
</organism>